<keyword evidence="1" id="KW-1133">Transmembrane helix</keyword>
<proteinExistence type="predicted"/>
<dbReference type="Proteomes" id="UP000179047">
    <property type="component" value="Unassembled WGS sequence"/>
</dbReference>
<gene>
    <name evidence="2" type="ORF">A3A33_00695</name>
</gene>
<keyword evidence="1" id="KW-0812">Transmembrane</keyword>
<comment type="caution">
    <text evidence="2">The sequence shown here is derived from an EMBL/GenBank/DDBJ whole genome shotgun (WGS) entry which is preliminary data.</text>
</comment>
<evidence type="ECO:0008006" key="4">
    <source>
        <dbReference type="Google" id="ProtNLM"/>
    </source>
</evidence>
<feature type="transmembrane region" description="Helical" evidence="1">
    <location>
        <begin position="21"/>
        <end position="40"/>
    </location>
</feature>
<dbReference type="AlphaFoldDB" id="A0A1F8GYR4"/>
<evidence type="ECO:0000313" key="3">
    <source>
        <dbReference type="Proteomes" id="UP000179047"/>
    </source>
</evidence>
<dbReference type="EMBL" id="MGKP01000002">
    <property type="protein sequence ID" value="OGN29798.1"/>
    <property type="molecule type" value="Genomic_DNA"/>
</dbReference>
<dbReference type="Pfam" id="PF12666">
    <property type="entry name" value="PrgI"/>
    <property type="match status" value="1"/>
</dbReference>
<accession>A0A1F8GYR4</accession>
<sequence>MRFQVPQFIETETKLVGPFTLRQFIYIGSGGLLIFMLQFIVSSGAFIPIAIIIGALAVGLAYISIDGLTLPQYMLNMLKFLLSKNQYTFNKGSTDAVDELMKK</sequence>
<reference evidence="2 3" key="1">
    <citation type="journal article" date="2016" name="Nat. Commun.">
        <title>Thousands of microbial genomes shed light on interconnected biogeochemical processes in an aquifer system.</title>
        <authorList>
            <person name="Anantharaman K."/>
            <person name="Brown C.T."/>
            <person name="Hug L.A."/>
            <person name="Sharon I."/>
            <person name="Castelle C.J."/>
            <person name="Probst A.J."/>
            <person name="Thomas B.C."/>
            <person name="Singh A."/>
            <person name="Wilkins M.J."/>
            <person name="Karaoz U."/>
            <person name="Brodie E.L."/>
            <person name="Williams K.H."/>
            <person name="Hubbard S.S."/>
            <person name="Banfield J.F."/>
        </authorList>
    </citation>
    <scope>NUCLEOTIDE SEQUENCE [LARGE SCALE GENOMIC DNA]</scope>
</reference>
<dbReference type="STRING" id="1802701.A3A33_00695"/>
<organism evidence="2 3">
    <name type="scientific">Candidatus Yanofskybacteria bacterium RIFCSPLOWO2_01_FULL_49_25</name>
    <dbReference type="NCBI Taxonomy" id="1802701"/>
    <lineage>
        <taxon>Bacteria</taxon>
        <taxon>Candidatus Yanofskyibacteriota</taxon>
    </lineage>
</organism>
<feature type="transmembrane region" description="Helical" evidence="1">
    <location>
        <begin position="46"/>
        <end position="65"/>
    </location>
</feature>
<name>A0A1F8GYR4_9BACT</name>
<protein>
    <recommendedName>
        <fullName evidence="4">PrgI family protein</fullName>
    </recommendedName>
</protein>
<keyword evidence="1" id="KW-0472">Membrane</keyword>
<evidence type="ECO:0000313" key="2">
    <source>
        <dbReference type="EMBL" id="OGN29798.1"/>
    </source>
</evidence>
<dbReference type="InterPro" id="IPR024414">
    <property type="entry name" value="Uncharacterised_PrgI"/>
</dbReference>
<evidence type="ECO:0000256" key="1">
    <source>
        <dbReference type="SAM" id="Phobius"/>
    </source>
</evidence>